<keyword evidence="1" id="KW-0732">Signal</keyword>
<evidence type="ECO:0000256" key="1">
    <source>
        <dbReference type="SAM" id="SignalP"/>
    </source>
</evidence>
<evidence type="ECO:0000313" key="3">
    <source>
        <dbReference type="EMBL" id="PDH34007.1"/>
    </source>
</evidence>
<feature type="domain" description="DUF6265" evidence="2">
    <location>
        <begin position="32"/>
        <end position="144"/>
    </location>
</feature>
<organism evidence="3 4">
    <name type="scientific">OM182 bacterium MED-G28</name>
    <dbReference type="NCBI Taxonomy" id="1986256"/>
    <lineage>
        <taxon>Bacteria</taxon>
        <taxon>Pseudomonadati</taxon>
        <taxon>Pseudomonadota</taxon>
        <taxon>Gammaproteobacteria</taxon>
        <taxon>OMG group</taxon>
        <taxon>OM182 clade</taxon>
    </lineage>
</organism>
<gene>
    <name evidence="3" type="ORF">CNF02_06520</name>
</gene>
<dbReference type="Pfam" id="PF19780">
    <property type="entry name" value="DUF6265"/>
    <property type="match status" value="1"/>
</dbReference>
<feature type="signal peptide" evidence="1">
    <location>
        <begin position="1"/>
        <end position="22"/>
    </location>
</feature>
<comment type="caution">
    <text evidence="3">The sequence shown here is derived from an EMBL/GenBank/DDBJ whole genome shotgun (WGS) entry which is preliminary data.</text>
</comment>
<dbReference type="Proteomes" id="UP000219329">
    <property type="component" value="Unassembled WGS sequence"/>
</dbReference>
<dbReference type="AlphaFoldDB" id="A0A2A5WCN4"/>
<sequence length="162" mass="17709">MKKLINTLVVSSFLLMSSNLLAGPPATIDQLSWMTGNWAGNLGPNQLEENWISNEGNSLMAAVRMTGADATSMFEVITIEEVEGSLVLHIQQWDAGFQPRTEAAQKLELSEITENSVKFEDVSGFGMPTLGYSNPDADTFIVHVGQEGGNTFDIELKARSIW</sequence>
<feature type="chain" id="PRO_5012269559" description="DUF6265 domain-containing protein" evidence="1">
    <location>
        <begin position="23"/>
        <end position="162"/>
    </location>
</feature>
<dbReference type="EMBL" id="NTJZ01000005">
    <property type="protein sequence ID" value="PDH34007.1"/>
    <property type="molecule type" value="Genomic_DNA"/>
</dbReference>
<dbReference type="InterPro" id="IPR046232">
    <property type="entry name" value="DUF6265"/>
</dbReference>
<accession>A0A2A5WCN4</accession>
<proteinExistence type="predicted"/>
<evidence type="ECO:0000313" key="4">
    <source>
        <dbReference type="Proteomes" id="UP000219329"/>
    </source>
</evidence>
<evidence type="ECO:0000259" key="2">
    <source>
        <dbReference type="Pfam" id="PF19780"/>
    </source>
</evidence>
<reference evidence="3 4" key="1">
    <citation type="submission" date="2017-08" db="EMBL/GenBank/DDBJ databases">
        <title>Fine stratification of microbial communities through a metagenomic profile of the photic zone.</title>
        <authorList>
            <person name="Haro-Moreno J.M."/>
            <person name="Lopez-Perez M."/>
            <person name="De La Torre J."/>
            <person name="Picazo A."/>
            <person name="Camacho A."/>
            <person name="Rodriguez-Valera F."/>
        </authorList>
    </citation>
    <scope>NUCLEOTIDE SEQUENCE [LARGE SCALE GENOMIC DNA]</scope>
    <source>
        <strain evidence="3">MED-G28</strain>
    </source>
</reference>
<protein>
    <recommendedName>
        <fullName evidence="2">DUF6265 domain-containing protein</fullName>
    </recommendedName>
</protein>
<name>A0A2A5WCN4_9GAMM</name>